<reference evidence="1 2" key="1">
    <citation type="journal article" date="2016" name="Mol. Biol. Evol.">
        <title>Comparative Genomics of Early-Diverging Mushroom-Forming Fungi Provides Insights into the Origins of Lignocellulose Decay Capabilities.</title>
        <authorList>
            <person name="Nagy L.G."/>
            <person name="Riley R."/>
            <person name="Tritt A."/>
            <person name="Adam C."/>
            <person name="Daum C."/>
            <person name="Floudas D."/>
            <person name="Sun H."/>
            <person name="Yadav J.S."/>
            <person name="Pangilinan J."/>
            <person name="Larsson K.H."/>
            <person name="Matsuura K."/>
            <person name="Barry K."/>
            <person name="Labutti K."/>
            <person name="Kuo R."/>
            <person name="Ohm R.A."/>
            <person name="Bhattacharya S.S."/>
            <person name="Shirouzu T."/>
            <person name="Yoshinaga Y."/>
            <person name="Martin F.M."/>
            <person name="Grigoriev I.V."/>
            <person name="Hibbett D.S."/>
        </authorList>
    </citation>
    <scope>NUCLEOTIDE SEQUENCE [LARGE SCALE GENOMIC DNA]</scope>
    <source>
        <strain evidence="1 2">CBS 109695</strain>
    </source>
</reference>
<sequence>MQQVISTFRGLARGFIAYKWHHFGLRIDDKTTESPLGWSETSPDPKIGHLRASLLVVAPHYGPSSAEPCWPMMRTWRATPIGERSPWDQLPCMRCRTLQMHSLLPQ</sequence>
<name>A0A166QUS3_9AGAM</name>
<gene>
    <name evidence="1" type="ORF">FIBSPDRAFT_298627</name>
</gene>
<proteinExistence type="predicted"/>
<evidence type="ECO:0000313" key="1">
    <source>
        <dbReference type="EMBL" id="KZP27566.1"/>
    </source>
</evidence>
<dbReference type="EMBL" id="KV417508">
    <property type="protein sequence ID" value="KZP27566.1"/>
    <property type="molecule type" value="Genomic_DNA"/>
</dbReference>
<dbReference type="Proteomes" id="UP000076532">
    <property type="component" value="Unassembled WGS sequence"/>
</dbReference>
<organism evidence="1 2">
    <name type="scientific">Athelia psychrophila</name>
    <dbReference type="NCBI Taxonomy" id="1759441"/>
    <lineage>
        <taxon>Eukaryota</taxon>
        <taxon>Fungi</taxon>
        <taxon>Dikarya</taxon>
        <taxon>Basidiomycota</taxon>
        <taxon>Agaricomycotina</taxon>
        <taxon>Agaricomycetes</taxon>
        <taxon>Agaricomycetidae</taxon>
        <taxon>Atheliales</taxon>
        <taxon>Atheliaceae</taxon>
        <taxon>Athelia</taxon>
    </lineage>
</organism>
<keyword evidence="2" id="KW-1185">Reference proteome</keyword>
<dbReference type="AlphaFoldDB" id="A0A166QUS3"/>
<protein>
    <submittedName>
        <fullName evidence="1">Uncharacterized protein</fullName>
    </submittedName>
</protein>
<accession>A0A166QUS3</accession>
<evidence type="ECO:0000313" key="2">
    <source>
        <dbReference type="Proteomes" id="UP000076532"/>
    </source>
</evidence>